<dbReference type="VEuPathDB" id="VectorBase:AMEC022528"/>
<feature type="compositionally biased region" description="Low complexity" evidence="1">
    <location>
        <begin position="70"/>
        <end position="93"/>
    </location>
</feature>
<organism evidence="2 3">
    <name type="scientific">Anopheles melas</name>
    <dbReference type="NCBI Taxonomy" id="34690"/>
    <lineage>
        <taxon>Eukaryota</taxon>
        <taxon>Metazoa</taxon>
        <taxon>Ecdysozoa</taxon>
        <taxon>Arthropoda</taxon>
        <taxon>Hexapoda</taxon>
        <taxon>Insecta</taxon>
        <taxon>Pterygota</taxon>
        <taxon>Neoptera</taxon>
        <taxon>Endopterygota</taxon>
        <taxon>Diptera</taxon>
        <taxon>Nematocera</taxon>
        <taxon>Culicoidea</taxon>
        <taxon>Culicidae</taxon>
        <taxon>Anophelinae</taxon>
        <taxon>Anopheles</taxon>
    </lineage>
</organism>
<evidence type="ECO:0000256" key="1">
    <source>
        <dbReference type="SAM" id="MobiDB-lite"/>
    </source>
</evidence>
<sequence length="188" mass="19949">MPLLPDVQDCNNKPQTDSTNSENGSQDSGIHTEQTSLSELPSQESSSMYQSQESIDQLPEDTPRRKPIMTTSVTTTTPNGTAEPPATATDEPPSSLVVTAQPIVIRAIYPPGSNNLLSTQTIEVPVAVLAPATEPTGASRDPAPTIEGDNGDDGIRLGDKIKQILDDALLLKQQECGGDTENTIIVQE</sequence>
<reference evidence="3" key="1">
    <citation type="submission" date="2014-01" db="EMBL/GenBank/DDBJ databases">
        <title>The Genome Sequence of Anopheles melas CM1001059_A (V2).</title>
        <authorList>
            <consortium name="The Broad Institute Genomics Platform"/>
            <person name="Neafsey D.E."/>
            <person name="Besansky N."/>
            <person name="Howell P."/>
            <person name="Walton C."/>
            <person name="Young S.K."/>
            <person name="Zeng Q."/>
            <person name="Gargeya S."/>
            <person name="Fitzgerald M."/>
            <person name="Haas B."/>
            <person name="Abouelleil A."/>
            <person name="Allen A.W."/>
            <person name="Alvarado L."/>
            <person name="Arachchi H.M."/>
            <person name="Berlin A.M."/>
            <person name="Chapman S.B."/>
            <person name="Gainer-Dewar J."/>
            <person name="Goldberg J."/>
            <person name="Griggs A."/>
            <person name="Gujja S."/>
            <person name="Hansen M."/>
            <person name="Howarth C."/>
            <person name="Imamovic A."/>
            <person name="Ireland A."/>
            <person name="Larimer J."/>
            <person name="McCowan C."/>
            <person name="Murphy C."/>
            <person name="Pearson M."/>
            <person name="Poon T.W."/>
            <person name="Priest M."/>
            <person name="Roberts A."/>
            <person name="Saif S."/>
            <person name="Shea T."/>
            <person name="Sisk P."/>
            <person name="Sykes S."/>
            <person name="Wortman J."/>
            <person name="Nusbaum C."/>
            <person name="Birren B."/>
        </authorList>
    </citation>
    <scope>NUCLEOTIDE SEQUENCE [LARGE SCALE GENOMIC DNA]</scope>
    <source>
        <strain evidence="3">CM1001059</strain>
    </source>
</reference>
<feature type="compositionally biased region" description="Low complexity" evidence="1">
    <location>
        <begin position="33"/>
        <end position="54"/>
    </location>
</feature>
<dbReference type="AlphaFoldDB" id="A0A182ULG2"/>
<feature type="region of interest" description="Disordered" evidence="1">
    <location>
        <begin position="1"/>
        <end position="95"/>
    </location>
</feature>
<accession>A0A182ULG2</accession>
<name>A0A182ULG2_9DIPT</name>
<dbReference type="Proteomes" id="UP000075902">
    <property type="component" value="Unassembled WGS sequence"/>
</dbReference>
<keyword evidence="3" id="KW-1185">Reference proteome</keyword>
<dbReference type="EnsemblMetazoa" id="AMEC022528-RA">
    <property type="protein sequence ID" value="AMEC022528-PA"/>
    <property type="gene ID" value="AMEC022528"/>
</dbReference>
<feature type="compositionally biased region" description="Polar residues" evidence="1">
    <location>
        <begin position="9"/>
        <end position="32"/>
    </location>
</feature>
<dbReference type="STRING" id="34690.A0A182ULG2"/>
<reference evidence="2" key="2">
    <citation type="submission" date="2020-05" db="UniProtKB">
        <authorList>
            <consortium name="EnsemblMetazoa"/>
        </authorList>
    </citation>
    <scope>IDENTIFICATION</scope>
    <source>
        <strain evidence="2">CM1001059</strain>
    </source>
</reference>
<protein>
    <submittedName>
        <fullName evidence="2">Uncharacterized protein</fullName>
    </submittedName>
</protein>
<feature type="region of interest" description="Disordered" evidence="1">
    <location>
        <begin position="133"/>
        <end position="154"/>
    </location>
</feature>
<evidence type="ECO:0000313" key="2">
    <source>
        <dbReference type="EnsemblMetazoa" id="AMEC022528-PA"/>
    </source>
</evidence>
<evidence type="ECO:0000313" key="3">
    <source>
        <dbReference type="Proteomes" id="UP000075902"/>
    </source>
</evidence>
<proteinExistence type="predicted"/>